<evidence type="ECO:0000313" key="7">
    <source>
        <dbReference type="EMBL" id="BEG97814.1"/>
    </source>
</evidence>
<keyword evidence="5" id="KW-0830">Ubiquinone</keyword>
<name>A0ABM8I8I5_9BACE</name>
<keyword evidence="5 6" id="KW-0520">NAD</keyword>
<gene>
    <name evidence="5 7" type="primary">nuoH</name>
    <name evidence="7" type="ORF">BSYN_00790</name>
</gene>
<dbReference type="Proteomes" id="UP001496674">
    <property type="component" value="Chromosome"/>
</dbReference>
<proteinExistence type="inferred from homology"/>
<comment type="similarity">
    <text evidence="5 6">Belongs to the complex I subunit 1 family.</text>
</comment>
<feature type="transmembrane region" description="Helical" evidence="5">
    <location>
        <begin position="131"/>
        <end position="150"/>
    </location>
</feature>
<comment type="catalytic activity">
    <reaction evidence="5">
        <text>a quinone + NADH + 5 H(+)(in) = a quinol + NAD(+) + 4 H(+)(out)</text>
        <dbReference type="Rhea" id="RHEA:57888"/>
        <dbReference type="ChEBI" id="CHEBI:15378"/>
        <dbReference type="ChEBI" id="CHEBI:24646"/>
        <dbReference type="ChEBI" id="CHEBI:57540"/>
        <dbReference type="ChEBI" id="CHEBI:57945"/>
        <dbReference type="ChEBI" id="CHEBI:132124"/>
    </reaction>
</comment>
<reference evidence="7 8" key="1">
    <citation type="submission" date="2023-04" db="EMBL/GenBank/DDBJ databases">
        <title>Draft genome sequence of acteroides sedimenti strain YN3PY1.</title>
        <authorList>
            <person name="Yoshida N."/>
        </authorList>
    </citation>
    <scope>NUCLEOTIDE SEQUENCE [LARGE SCALE GENOMIC DNA]</scope>
    <source>
        <strain evidence="7 8">YN3PY1</strain>
    </source>
</reference>
<dbReference type="EMBL" id="AP028055">
    <property type="protein sequence ID" value="BEG97814.1"/>
    <property type="molecule type" value="Genomic_DNA"/>
</dbReference>
<comment type="subunit">
    <text evidence="5">NDH-1 is composed of 14 different subunits. Subunits NuoA, H, J, K, L, M, N constitute the membrane sector of the complex.</text>
</comment>
<organism evidence="7 8">
    <name type="scientific">Bacteroides sedimenti</name>
    <dbReference type="NCBI Taxonomy" id="2136147"/>
    <lineage>
        <taxon>Bacteria</taxon>
        <taxon>Pseudomonadati</taxon>
        <taxon>Bacteroidota</taxon>
        <taxon>Bacteroidia</taxon>
        <taxon>Bacteroidales</taxon>
        <taxon>Bacteroidaceae</taxon>
        <taxon>Bacteroides</taxon>
    </lineage>
</organism>
<dbReference type="PROSITE" id="PS00668">
    <property type="entry name" value="COMPLEX1_ND1_2"/>
    <property type="match status" value="1"/>
</dbReference>
<evidence type="ECO:0000256" key="1">
    <source>
        <dbReference type="ARBA" id="ARBA00004141"/>
    </source>
</evidence>
<feature type="transmembrane region" description="Helical" evidence="5">
    <location>
        <begin position="296"/>
        <end position="316"/>
    </location>
</feature>
<keyword evidence="5" id="KW-0874">Quinone</keyword>
<accession>A0ABM8I8I5</accession>
<comment type="subcellular location">
    <subcellularLocation>
        <location evidence="5 6">Cell membrane</location>
        <topology evidence="5 6">Multi-pass membrane protein</topology>
    </subcellularLocation>
    <subcellularLocation>
        <location evidence="1">Membrane</location>
        <topology evidence="1">Multi-pass membrane protein</topology>
    </subcellularLocation>
</comment>
<dbReference type="InterPro" id="IPR001694">
    <property type="entry name" value="NADH_UbQ_OxRdtase_su1/FPO"/>
</dbReference>
<dbReference type="PANTHER" id="PTHR11432:SF3">
    <property type="entry name" value="NADH-UBIQUINONE OXIDOREDUCTASE CHAIN 1"/>
    <property type="match status" value="1"/>
</dbReference>
<sequence length="358" mass="40106">MFDFSIVTSWIHGLLTGFMPEGLAIFLECVVVGVCIMLMYAILAIILIYMERKVCAFFQCRLGPNRVGKYGLLQVFADVFKMLIKEIITLKFSDRLLYSLAPYLVILASILSFACLPINKGMEVIDFNIGVFFLMAASSIGVVGILLAGWSSNSKFTLIGAMRSGAQIISYELSIGLSILTMVVLTGTMSFSEIVANQADGWNIFKGHIPALIAFIIYLIAGNAETNRGPFDLPEAESELTAGYHTEYSGMHFGFFYLAEYLNLFIVSGVAATVFLGGWMPFHISGLDGFNAIMDYIPGFVWFFAKAFFVVFLLMWIKWTFPRLRIDQILRLEWKFLVPISLLNLFLMVLIVVFGLHF</sequence>
<comment type="function">
    <text evidence="5">NDH-1 shuttles electrons from NADH, via FMN and iron-sulfur (Fe-S) centers, to quinones in the respiratory chain. The immediate electron acceptor for the enzyme in this species is believed to be ubiquinone. Couples the redox reaction to proton translocation (for every two electrons transferred, four hydrogen ions are translocated across the cytoplasmic membrane), and thus conserves the redox energy in a proton gradient. This subunit may bind ubiquinone.</text>
</comment>
<dbReference type="NCBIfam" id="NF004741">
    <property type="entry name" value="PRK06076.1-2"/>
    <property type="match status" value="1"/>
</dbReference>
<keyword evidence="2 5" id="KW-0812">Transmembrane</keyword>
<dbReference type="InterPro" id="IPR018086">
    <property type="entry name" value="NADH_UbQ_OxRdtase_su1_CS"/>
</dbReference>
<feature type="transmembrane region" description="Helical" evidence="5">
    <location>
        <begin position="171"/>
        <end position="192"/>
    </location>
</feature>
<feature type="transmembrane region" description="Helical" evidence="5">
    <location>
        <begin position="96"/>
        <end position="119"/>
    </location>
</feature>
<evidence type="ECO:0000256" key="5">
    <source>
        <dbReference type="HAMAP-Rule" id="MF_01350"/>
    </source>
</evidence>
<keyword evidence="3 5" id="KW-1133">Transmembrane helix</keyword>
<keyword evidence="5" id="KW-1003">Cell membrane</keyword>
<evidence type="ECO:0000256" key="3">
    <source>
        <dbReference type="ARBA" id="ARBA00022989"/>
    </source>
</evidence>
<dbReference type="HAMAP" id="MF_01350">
    <property type="entry name" value="NDH1_NuoH"/>
    <property type="match status" value="1"/>
</dbReference>
<feature type="transmembrane region" description="Helical" evidence="5">
    <location>
        <begin position="23"/>
        <end position="49"/>
    </location>
</feature>
<evidence type="ECO:0000256" key="4">
    <source>
        <dbReference type="ARBA" id="ARBA00023136"/>
    </source>
</evidence>
<feature type="transmembrane region" description="Helical" evidence="5">
    <location>
        <begin position="204"/>
        <end position="221"/>
    </location>
</feature>
<dbReference type="RefSeq" id="WP_353332207.1">
    <property type="nucleotide sequence ID" value="NZ_AP028055.1"/>
</dbReference>
<evidence type="ECO:0000256" key="6">
    <source>
        <dbReference type="RuleBase" id="RU000471"/>
    </source>
</evidence>
<dbReference type="Pfam" id="PF00146">
    <property type="entry name" value="NADHdh"/>
    <property type="match status" value="1"/>
</dbReference>
<evidence type="ECO:0000313" key="8">
    <source>
        <dbReference type="Proteomes" id="UP001496674"/>
    </source>
</evidence>
<feature type="transmembrane region" description="Helical" evidence="5">
    <location>
        <begin position="336"/>
        <end position="356"/>
    </location>
</feature>
<protein>
    <recommendedName>
        <fullName evidence="5">NADH-quinone oxidoreductase subunit H</fullName>
        <ecNumber evidence="5">7.1.1.-</ecNumber>
    </recommendedName>
    <alternativeName>
        <fullName evidence="5">NADH dehydrogenase I subunit H</fullName>
    </alternativeName>
    <alternativeName>
        <fullName evidence="5">NDH-1 subunit H</fullName>
    </alternativeName>
</protein>
<feature type="transmembrane region" description="Helical" evidence="5">
    <location>
        <begin position="261"/>
        <end position="284"/>
    </location>
</feature>
<evidence type="ECO:0000256" key="2">
    <source>
        <dbReference type="ARBA" id="ARBA00022692"/>
    </source>
</evidence>
<keyword evidence="5" id="KW-1278">Translocase</keyword>
<dbReference type="EC" id="7.1.1.-" evidence="5"/>
<keyword evidence="4 5" id="KW-0472">Membrane</keyword>
<dbReference type="PANTHER" id="PTHR11432">
    <property type="entry name" value="NADH DEHYDROGENASE SUBUNIT 1"/>
    <property type="match status" value="1"/>
</dbReference>
<keyword evidence="8" id="KW-1185">Reference proteome</keyword>